<gene>
    <name evidence="1" type="ORF">DPMN_029980</name>
</gene>
<accession>A0A9D4LXD7</accession>
<dbReference type="EMBL" id="JAIWYP010000002">
    <property type="protein sequence ID" value="KAH3866857.1"/>
    <property type="molecule type" value="Genomic_DNA"/>
</dbReference>
<name>A0A9D4LXD7_DREPO</name>
<comment type="caution">
    <text evidence="1">The sequence shown here is derived from an EMBL/GenBank/DDBJ whole genome shotgun (WGS) entry which is preliminary data.</text>
</comment>
<keyword evidence="2" id="KW-1185">Reference proteome</keyword>
<dbReference type="AlphaFoldDB" id="A0A9D4LXD7"/>
<protein>
    <submittedName>
        <fullName evidence="1">Uncharacterized protein</fullName>
    </submittedName>
</protein>
<reference evidence="1" key="1">
    <citation type="journal article" date="2019" name="bioRxiv">
        <title>The Genome of the Zebra Mussel, Dreissena polymorpha: A Resource for Invasive Species Research.</title>
        <authorList>
            <person name="McCartney M.A."/>
            <person name="Auch B."/>
            <person name="Kono T."/>
            <person name="Mallez S."/>
            <person name="Zhang Y."/>
            <person name="Obille A."/>
            <person name="Becker A."/>
            <person name="Abrahante J.E."/>
            <person name="Garbe J."/>
            <person name="Badalamenti J.P."/>
            <person name="Herman A."/>
            <person name="Mangelson H."/>
            <person name="Liachko I."/>
            <person name="Sullivan S."/>
            <person name="Sone E.D."/>
            <person name="Koren S."/>
            <person name="Silverstein K.A.T."/>
            <person name="Beckman K.B."/>
            <person name="Gohl D.M."/>
        </authorList>
    </citation>
    <scope>NUCLEOTIDE SEQUENCE</scope>
    <source>
        <strain evidence="1">Duluth1</strain>
        <tissue evidence="1">Whole animal</tissue>
    </source>
</reference>
<evidence type="ECO:0000313" key="1">
    <source>
        <dbReference type="EMBL" id="KAH3866857.1"/>
    </source>
</evidence>
<reference evidence="1" key="2">
    <citation type="submission" date="2020-11" db="EMBL/GenBank/DDBJ databases">
        <authorList>
            <person name="McCartney M.A."/>
            <person name="Auch B."/>
            <person name="Kono T."/>
            <person name="Mallez S."/>
            <person name="Becker A."/>
            <person name="Gohl D.M."/>
            <person name="Silverstein K.A.T."/>
            <person name="Koren S."/>
            <person name="Bechman K.B."/>
            <person name="Herman A."/>
            <person name="Abrahante J.E."/>
            <person name="Garbe J."/>
        </authorList>
    </citation>
    <scope>NUCLEOTIDE SEQUENCE</scope>
    <source>
        <strain evidence="1">Duluth1</strain>
        <tissue evidence="1">Whole animal</tissue>
    </source>
</reference>
<sequence length="65" mass="7391">MCFNGGVIEDDEGKKKRWIEYFQELLNKPALAKSKYISPALAIYLSCAAHPQRERSATSLNTSDW</sequence>
<evidence type="ECO:0000313" key="2">
    <source>
        <dbReference type="Proteomes" id="UP000828390"/>
    </source>
</evidence>
<dbReference type="Proteomes" id="UP000828390">
    <property type="component" value="Unassembled WGS sequence"/>
</dbReference>
<organism evidence="1 2">
    <name type="scientific">Dreissena polymorpha</name>
    <name type="common">Zebra mussel</name>
    <name type="synonym">Mytilus polymorpha</name>
    <dbReference type="NCBI Taxonomy" id="45954"/>
    <lineage>
        <taxon>Eukaryota</taxon>
        <taxon>Metazoa</taxon>
        <taxon>Spiralia</taxon>
        <taxon>Lophotrochozoa</taxon>
        <taxon>Mollusca</taxon>
        <taxon>Bivalvia</taxon>
        <taxon>Autobranchia</taxon>
        <taxon>Heteroconchia</taxon>
        <taxon>Euheterodonta</taxon>
        <taxon>Imparidentia</taxon>
        <taxon>Neoheterodontei</taxon>
        <taxon>Myida</taxon>
        <taxon>Dreissenoidea</taxon>
        <taxon>Dreissenidae</taxon>
        <taxon>Dreissena</taxon>
    </lineage>
</organism>
<proteinExistence type="predicted"/>